<dbReference type="PANTHER" id="PTHR32303:SF10">
    <property type="entry name" value="OUTER MEMBRANE PROTEIN ASSEMBLY FACTOR BAMB"/>
    <property type="match status" value="1"/>
</dbReference>
<keyword evidence="6" id="KW-1185">Reference proteome</keyword>
<dbReference type="OrthoDB" id="1784965at2"/>
<evidence type="ECO:0000259" key="4">
    <source>
        <dbReference type="Pfam" id="PF13360"/>
    </source>
</evidence>
<dbReference type="Proteomes" id="UP000192790">
    <property type="component" value="Unassembled WGS sequence"/>
</dbReference>
<evidence type="ECO:0000256" key="3">
    <source>
        <dbReference type="ARBA" id="ARBA00023002"/>
    </source>
</evidence>
<evidence type="ECO:0000313" key="6">
    <source>
        <dbReference type="Proteomes" id="UP000192790"/>
    </source>
</evidence>
<dbReference type="InterPro" id="IPR018391">
    <property type="entry name" value="PQQ_b-propeller_rpt"/>
</dbReference>
<gene>
    <name evidence="5" type="ORF">SAMN02745168_2205</name>
</gene>
<dbReference type="GO" id="GO:0016491">
    <property type="term" value="F:oxidoreductase activity"/>
    <property type="evidence" value="ECO:0007669"/>
    <property type="project" value="UniProtKB-KW"/>
</dbReference>
<accession>A0A1W2BHP3</accession>
<dbReference type="EMBL" id="FWXW01000005">
    <property type="protein sequence ID" value="SMC72401.1"/>
    <property type="molecule type" value="Genomic_DNA"/>
</dbReference>
<name>A0A1W2BHP3_9FIRM</name>
<dbReference type="InterPro" id="IPR015943">
    <property type="entry name" value="WD40/YVTN_repeat-like_dom_sf"/>
</dbReference>
<feature type="domain" description="Pyrrolo-quinoline quinone repeat" evidence="4">
    <location>
        <begin position="254"/>
        <end position="435"/>
    </location>
</feature>
<dbReference type="Gene3D" id="2.130.10.10">
    <property type="entry name" value="YVTN repeat-like/Quinoprotein amine dehydrogenase"/>
    <property type="match status" value="2"/>
</dbReference>
<keyword evidence="3" id="KW-0560">Oxidoreductase</keyword>
<dbReference type="InterPro" id="IPR002372">
    <property type="entry name" value="PQQ_rpt_dom"/>
</dbReference>
<evidence type="ECO:0000256" key="2">
    <source>
        <dbReference type="ARBA" id="ARBA00008156"/>
    </source>
</evidence>
<dbReference type="STRING" id="1122930.SAMN02745168_2205"/>
<protein>
    <submittedName>
        <fullName evidence="5">Outer membrane protein assembly factor BamB, contains PQQ-like beta-propeller repeat</fullName>
    </submittedName>
</protein>
<sequence length="466" mass="50538">MAVFHSEIASANAGKLRRLWEFRTHSYVTARPLLDRNRVYLSDWQGFIYCLDASDGKLIYEKQLYRPPRGNPVFRSLPLVNRFLSEPLPYLWNGFAGTGCLNGGVWYLASVGGKEGGALTNGSPGKLYAVYAENGTIFWERPLGDETYTGSLAVPLCVGDLLYVGLCSVDEIASVAYRLRFRSFTPQCVGEVFCFHKYSGKLIWHKKVTELIPGDDPAAKGAGVWGGFSADTLTGALHFATGNSYGRPVSKASDSVICVGSGDGRLRWSFQAQAQDAWMPLKRDGPDFDFGCTPIPFPCSAAASGYAVGAGNKNGTVYALDSLSGIQVWAAYCHIHSTPDDGIRSNITFLDGRIYVWSKNETPADSISVNCLDAETGTVLWNRIEPGTNCMTTGAVTNDLFFMADYSGRIYALRLGDGIRVWESAAARASYGSDLVIRNSAVYAGFGVPRLFGGKYSAGGVVCWGL</sequence>
<evidence type="ECO:0000313" key="5">
    <source>
        <dbReference type="EMBL" id="SMC72401.1"/>
    </source>
</evidence>
<proteinExistence type="inferred from homology"/>
<dbReference type="AlphaFoldDB" id="A0A1W2BHP3"/>
<dbReference type="SUPFAM" id="SSF50998">
    <property type="entry name" value="Quinoprotein alcohol dehydrogenase-like"/>
    <property type="match status" value="2"/>
</dbReference>
<comment type="similarity">
    <text evidence="2">Belongs to the bacterial PQQ dehydrogenase family.</text>
</comment>
<organism evidence="5 6">
    <name type="scientific">Papillibacter cinnamivorans DSM 12816</name>
    <dbReference type="NCBI Taxonomy" id="1122930"/>
    <lineage>
        <taxon>Bacteria</taxon>
        <taxon>Bacillati</taxon>
        <taxon>Bacillota</taxon>
        <taxon>Clostridia</taxon>
        <taxon>Eubacteriales</taxon>
        <taxon>Oscillospiraceae</taxon>
        <taxon>Papillibacter</taxon>
    </lineage>
</organism>
<comment type="cofactor">
    <cofactor evidence="1">
        <name>pyrroloquinoline quinone</name>
        <dbReference type="ChEBI" id="CHEBI:58442"/>
    </cofactor>
</comment>
<dbReference type="SMART" id="SM00564">
    <property type="entry name" value="PQQ"/>
    <property type="match status" value="4"/>
</dbReference>
<evidence type="ECO:0000256" key="1">
    <source>
        <dbReference type="ARBA" id="ARBA00001931"/>
    </source>
</evidence>
<dbReference type="PANTHER" id="PTHR32303">
    <property type="entry name" value="QUINOPROTEIN ALCOHOL DEHYDROGENASE (CYTOCHROME C)"/>
    <property type="match status" value="1"/>
</dbReference>
<dbReference type="InterPro" id="IPR011047">
    <property type="entry name" value="Quinoprotein_ADH-like_sf"/>
</dbReference>
<dbReference type="RefSeq" id="WP_159448092.1">
    <property type="nucleotide sequence ID" value="NZ_FWXW01000005.1"/>
</dbReference>
<dbReference type="Pfam" id="PF13360">
    <property type="entry name" value="PQQ_2"/>
    <property type="match status" value="1"/>
</dbReference>
<reference evidence="5 6" key="1">
    <citation type="submission" date="2017-04" db="EMBL/GenBank/DDBJ databases">
        <authorList>
            <person name="Afonso C.L."/>
            <person name="Miller P.J."/>
            <person name="Scott M.A."/>
            <person name="Spackman E."/>
            <person name="Goraichik I."/>
            <person name="Dimitrov K.M."/>
            <person name="Suarez D.L."/>
            <person name="Swayne D.E."/>
        </authorList>
    </citation>
    <scope>NUCLEOTIDE SEQUENCE [LARGE SCALE GENOMIC DNA]</scope>
    <source>
        <strain evidence="5 6">DSM 12816</strain>
    </source>
</reference>